<keyword evidence="1" id="KW-0812">Transmembrane</keyword>
<keyword evidence="1" id="KW-1133">Transmembrane helix</keyword>
<keyword evidence="3" id="KW-1185">Reference proteome</keyword>
<proteinExistence type="predicted"/>
<dbReference type="Proteomes" id="UP000077266">
    <property type="component" value="Unassembled WGS sequence"/>
</dbReference>
<name>A0A165M9T7_EXIGL</name>
<protein>
    <submittedName>
        <fullName evidence="2">Uncharacterized protein</fullName>
    </submittedName>
</protein>
<dbReference type="AlphaFoldDB" id="A0A165M9T7"/>
<gene>
    <name evidence="2" type="ORF">EXIGLDRAFT_265949</name>
</gene>
<keyword evidence="1" id="KW-0472">Membrane</keyword>
<evidence type="ECO:0000256" key="1">
    <source>
        <dbReference type="SAM" id="Phobius"/>
    </source>
</evidence>
<accession>A0A165M9T7</accession>
<reference evidence="2 3" key="1">
    <citation type="journal article" date="2016" name="Mol. Biol. Evol.">
        <title>Comparative Genomics of Early-Diverging Mushroom-Forming Fungi Provides Insights into the Origins of Lignocellulose Decay Capabilities.</title>
        <authorList>
            <person name="Nagy L.G."/>
            <person name="Riley R."/>
            <person name="Tritt A."/>
            <person name="Adam C."/>
            <person name="Daum C."/>
            <person name="Floudas D."/>
            <person name="Sun H."/>
            <person name="Yadav J.S."/>
            <person name="Pangilinan J."/>
            <person name="Larsson K.H."/>
            <person name="Matsuura K."/>
            <person name="Barry K."/>
            <person name="Labutti K."/>
            <person name="Kuo R."/>
            <person name="Ohm R.A."/>
            <person name="Bhattacharya S.S."/>
            <person name="Shirouzu T."/>
            <person name="Yoshinaga Y."/>
            <person name="Martin F.M."/>
            <person name="Grigoriev I.V."/>
            <person name="Hibbett D.S."/>
        </authorList>
    </citation>
    <scope>NUCLEOTIDE SEQUENCE [LARGE SCALE GENOMIC DNA]</scope>
    <source>
        <strain evidence="2 3">HHB12029</strain>
    </source>
</reference>
<evidence type="ECO:0000313" key="2">
    <source>
        <dbReference type="EMBL" id="KZV98962.1"/>
    </source>
</evidence>
<sequence length="187" mass="20580">MCYIIQSRLLLAVIPNPTHPQTHFLLIFVTCCRPPIPPSPLQASFASPAVLISCRPSVHITRRRLHLAHAISPHLAHVSSHCVWVSFRSTQPQPPSTDLPAFASHALETHLLALTSHSTHRPAPSPGRVVSLGLFVFARIPVIMSPPRHASHVCMHVRTTRTSTPFAFPPTLLLLPPGLGFWFLVLP</sequence>
<evidence type="ECO:0000313" key="3">
    <source>
        <dbReference type="Proteomes" id="UP000077266"/>
    </source>
</evidence>
<dbReference type="EMBL" id="KV425913">
    <property type="protein sequence ID" value="KZV98962.1"/>
    <property type="molecule type" value="Genomic_DNA"/>
</dbReference>
<organism evidence="2 3">
    <name type="scientific">Exidia glandulosa HHB12029</name>
    <dbReference type="NCBI Taxonomy" id="1314781"/>
    <lineage>
        <taxon>Eukaryota</taxon>
        <taxon>Fungi</taxon>
        <taxon>Dikarya</taxon>
        <taxon>Basidiomycota</taxon>
        <taxon>Agaricomycotina</taxon>
        <taxon>Agaricomycetes</taxon>
        <taxon>Auriculariales</taxon>
        <taxon>Exidiaceae</taxon>
        <taxon>Exidia</taxon>
    </lineage>
</organism>
<feature type="transmembrane region" description="Helical" evidence="1">
    <location>
        <begin position="166"/>
        <end position="186"/>
    </location>
</feature>
<dbReference type="InParanoid" id="A0A165M9T7"/>